<evidence type="ECO:0000313" key="1">
    <source>
        <dbReference type="EMBL" id="EFG29905.1"/>
    </source>
</evidence>
<proteinExistence type="predicted"/>
<dbReference type="KEGG" id="smur:BWP33_07470"/>
<dbReference type="EMBL" id="ADCY02000073">
    <property type="protein sequence ID" value="EFG29905.1"/>
    <property type="molecule type" value="Genomic_DNA"/>
</dbReference>
<evidence type="ECO:0000313" key="2">
    <source>
        <dbReference type="EMBL" id="EFG31604.1"/>
    </source>
</evidence>
<reference evidence="2 3" key="1">
    <citation type="submission" date="2010-03" db="EMBL/GenBank/DDBJ databases">
        <authorList>
            <consortium name="The Broad Institute Genome Sequencing Platform"/>
            <person name="Ward D."/>
            <person name="Earl A."/>
            <person name="Feldgarden M."/>
            <person name="Gevers D."/>
            <person name="Young S."/>
            <person name="Zeng Q."/>
            <person name="Koehrsen M."/>
            <person name="Alvarado L."/>
            <person name="Berlin A.M."/>
            <person name="Borenstein D."/>
            <person name="Chapman S.B."/>
            <person name="Chen Z."/>
            <person name="Engels R."/>
            <person name="Freedman E."/>
            <person name="Gellesch M."/>
            <person name="Goldberg J."/>
            <person name="Griggs A."/>
            <person name="Gujja S."/>
            <person name="Heilman E.R."/>
            <person name="Heiman D.I."/>
            <person name="Hepburn T.A."/>
            <person name="Howarth C."/>
            <person name="Jen D."/>
            <person name="Larson L."/>
            <person name="Mehta T."/>
            <person name="Park D."/>
            <person name="Pearson M."/>
            <person name="Richards J."/>
            <person name="Roberts A."/>
            <person name="Saif S."/>
            <person name="Shea T.D."/>
            <person name="Shenoy N."/>
            <person name="Sisk P."/>
            <person name="Stolte C."/>
            <person name="Sykes S.N."/>
            <person name="Walk T."/>
            <person name="White J."/>
            <person name="Yandava C."/>
            <person name="Izard J."/>
            <person name="Baranova O.V."/>
            <person name="Blanton J.M."/>
            <person name="Tanner A.C."/>
            <person name="Dewhirst F."/>
            <person name="Haas B."/>
            <person name="Nusbaum C."/>
            <person name="Birren B."/>
        </authorList>
    </citation>
    <scope>NUCLEOTIDE SEQUENCE [LARGE SCALE GENOMIC DNA]</scope>
    <source>
        <strain evidence="2 3">ATCC 29453</strain>
    </source>
</reference>
<name>U6Q112_9NEIS</name>
<protein>
    <submittedName>
        <fullName evidence="2">Uncharacterized protein</fullName>
    </submittedName>
</protein>
<dbReference type="KEGG" id="smur:BWP33_08915"/>
<evidence type="ECO:0000313" key="3">
    <source>
        <dbReference type="Proteomes" id="UP000017813"/>
    </source>
</evidence>
<keyword evidence="3" id="KW-1185">Reference proteome</keyword>
<sequence>MNIYQQFNQLFNQPNRAVAQIIAKNGNGSYLARTTQAGNEVLLYGNGYSAGQTVYYDVGGGAILSVAPDLAVQDIGV</sequence>
<dbReference type="STRING" id="641147.HMPREF9021_00880"/>
<dbReference type="HOGENOM" id="CLU_198381_0_0_4"/>
<dbReference type="EMBL" id="ADCY02000019">
    <property type="protein sequence ID" value="EFG31604.1"/>
    <property type="molecule type" value="Genomic_DNA"/>
</dbReference>
<dbReference type="KEGG" id="smur:BWP33_03035"/>
<organism evidence="2 3">
    <name type="scientific">Simonsiella muelleri ATCC 29453</name>
    <dbReference type="NCBI Taxonomy" id="641147"/>
    <lineage>
        <taxon>Bacteria</taxon>
        <taxon>Pseudomonadati</taxon>
        <taxon>Pseudomonadota</taxon>
        <taxon>Betaproteobacteria</taxon>
        <taxon>Neisseriales</taxon>
        <taxon>Neisseriaceae</taxon>
        <taxon>Simonsiella</taxon>
    </lineage>
</organism>
<dbReference type="AlphaFoldDB" id="U6Q112"/>
<reference evidence="2 3" key="2">
    <citation type="submission" date="2011-10" db="EMBL/GenBank/DDBJ databases">
        <title>The Genome Sequence of Simonsiella muelleri ATCC 29453.</title>
        <authorList>
            <consortium name="The Broad Institute Genome Sequencing Platform"/>
            <consortium name="The Broad Institute Genome Sequencing Center for Infectious Disease"/>
            <person name="Earl A."/>
            <person name="Ward D."/>
            <person name="Feldgarden M."/>
            <person name="Gevers D."/>
            <person name="Izard J."/>
            <person name="Baranova O.V."/>
            <person name="Blanton J.M."/>
            <person name="Tanner A.C."/>
            <person name="Dewhirst F."/>
            <person name="Young S.K."/>
            <person name="Zeng Q."/>
            <person name="Gargeya S."/>
            <person name="Fitzgerald M."/>
            <person name="Haas B."/>
            <person name="Abouelleil A."/>
            <person name="Alvarado L."/>
            <person name="Arachchi H.M."/>
            <person name="Berlin A."/>
            <person name="Brown A."/>
            <person name="Chapman S.B."/>
            <person name="Chen Z."/>
            <person name="Dunbar C."/>
            <person name="Freedman E."/>
            <person name="Gearin G."/>
            <person name="Goldberg J."/>
            <person name="Griggs A."/>
            <person name="Gujja S."/>
            <person name="Heiman D."/>
            <person name="Howarth C."/>
            <person name="Larson L."/>
            <person name="Lui A."/>
            <person name="MacDonald P.J.P."/>
            <person name="Montmayeur A."/>
            <person name="Murphy C."/>
            <person name="Neiman D."/>
            <person name="Pearson M."/>
            <person name="Priest M."/>
            <person name="Roberts A."/>
            <person name="Saif S."/>
            <person name="Shea T."/>
            <person name="Shenoy N."/>
            <person name="Sisk P."/>
            <person name="Stolte C."/>
            <person name="Sykes S."/>
            <person name="Wortman J."/>
            <person name="Nusbaum C."/>
            <person name="Birren B."/>
        </authorList>
    </citation>
    <scope>NUCLEOTIDE SEQUENCE [LARGE SCALE GENOMIC DNA]</scope>
    <source>
        <strain evidence="2 3">ATCC 29453</strain>
    </source>
</reference>
<dbReference type="KEGG" id="smur:BWP33_10660"/>
<dbReference type="eggNOG" id="ENOG5033GJ5">
    <property type="taxonomic scope" value="Bacteria"/>
</dbReference>
<accession>U6Q112</accession>
<gene>
    <name evidence="2" type="ORF">HMPREF9021_00880</name>
    <name evidence="1" type="ORF">HMPREF9021_02268</name>
</gene>
<dbReference type="RefSeq" id="WP_002641652.1">
    <property type="nucleotide sequence ID" value="NZ_CP019448.1"/>
</dbReference>
<dbReference type="Proteomes" id="UP000017813">
    <property type="component" value="Unassembled WGS sequence"/>
</dbReference>
<comment type="caution">
    <text evidence="2">The sequence shown here is derived from an EMBL/GenBank/DDBJ whole genome shotgun (WGS) entry which is preliminary data.</text>
</comment>